<evidence type="ECO:0000256" key="1">
    <source>
        <dbReference type="SAM" id="MobiDB-lite"/>
    </source>
</evidence>
<evidence type="ECO:0000313" key="2">
    <source>
        <dbReference type="EMBL" id="GER52000.1"/>
    </source>
</evidence>
<name>A0A5A7R3T9_STRAF</name>
<feature type="region of interest" description="Disordered" evidence="1">
    <location>
        <begin position="144"/>
        <end position="166"/>
    </location>
</feature>
<feature type="compositionally biased region" description="Polar residues" evidence="1">
    <location>
        <begin position="155"/>
        <end position="166"/>
    </location>
</feature>
<dbReference type="GO" id="GO:0008233">
    <property type="term" value="F:peptidase activity"/>
    <property type="evidence" value="ECO:0007669"/>
    <property type="project" value="UniProtKB-KW"/>
</dbReference>
<keyword evidence="2" id="KW-0378">Hydrolase</keyword>
<keyword evidence="2" id="KW-0645">Protease</keyword>
<dbReference type="EMBL" id="BKCP01010070">
    <property type="protein sequence ID" value="GER52000.1"/>
    <property type="molecule type" value="Genomic_DNA"/>
</dbReference>
<sequence length="166" mass="18558">MLNTSTTIHLPVIHRHSIFPPYNYSKEESIQKPMFAADNALLFLVNVSMGNPSSHLLAMDTGSNLVWIHAGEDKHRGKALSIKGDEFEFNVVVDPDEVELELVRLDAQRLPPTLLPPAWIQTRLLPVSMARRFVWRENGVAVDEGEMNGGGRVSSDGQSDIKTTRR</sequence>
<organism evidence="2 3">
    <name type="scientific">Striga asiatica</name>
    <name type="common">Asiatic witchweed</name>
    <name type="synonym">Buchnera asiatica</name>
    <dbReference type="NCBI Taxonomy" id="4170"/>
    <lineage>
        <taxon>Eukaryota</taxon>
        <taxon>Viridiplantae</taxon>
        <taxon>Streptophyta</taxon>
        <taxon>Embryophyta</taxon>
        <taxon>Tracheophyta</taxon>
        <taxon>Spermatophyta</taxon>
        <taxon>Magnoliopsida</taxon>
        <taxon>eudicotyledons</taxon>
        <taxon>Gunneridae</taxon>
        <taxon>Pentapetalae</taxon>
        <taxon>asterids</taxon>
        <taxon>lamiids</taxon>
        <taxon>Lamiales</taxon>
        <taxon>Orobanchaceae</taxon>
        <taxon>Buchnereae</taxon>
        <taxon>Striga</taxon>
    </lineage>
</organism>
<reference evidence="3" key="1">
    <citation type="journal article" date="2019" name="Curr. Biol.">
        <title>Genome Sequence of Striga asiatica Provides Insight into the Evolution of Plant Parasitism.</title>
        <authorList>
            <person name="Yoshida S."/>
            <person name="Kim S."/>
            <person name="Wafula E.K."/>
            <person name="Tanskanen J."/>
            <person name="Kim Y.M."/>
            <person name="Honaas L."/>
            <person name="Yang Z."/>
            <person name="Spallek T."/>
            <person name="Conn C.E."/>
            <person name="Ichihashi Y."/>
            <person name="Cheong K."/>
            <person name="Cui S."/>
            <person name="Der J.P."/>
            <person name="Gundlach H."/>
            <person name="Jiao Y."/>
            <person name="Hori C."/>
            <person name="Ishida J.K."/>
            <person name="Kasahara H."/>
            <person name="Kiba T."/>
            <person name="Kim M.S."/>
            <person name="Koo N."/>
            <person name="Laohavisit A."/>
            <person name="Lee Y.H."/>
            <person name="Lumba S."/>
            <person name="McCourt P."/>
            <person name="Mortimer J.C."/>
            <person name="Mutuku J.M."/>
            <person name="Nomura T."/>
            <person name="Sasaki-Sekimoto Y."/>
            <person name="Seto Y."/>
            <person name="Wang Y."/>
            <person name="Wakatake T."/>
            <person name="Sakakibara H."/>
            <person name="Demura T."/>
            <person name="Yamaguchi S."/>
            <person name="Yoneyama K."/>
            <person name="Manabe R.I."/>
            <person name="Nelson D.C."/>
            <person name="Schulman A.H."/>
            <person name="Timko M.P."/>
            <person name="dePamphilis C.W."/>
            <person name="Choi D."/>
            <person name="Shirasu K."/>
        </authorList>
    </citation>
    <scope>NUCLEOTIDE SEQUENCE [LARGE SCALE GENOMIC DNA]</scope>
    <source>
        <strain evidence="3">cv. UVA1</strain>
    </source>
</reference>
<protein>
    <submittedName>
        <fullName evidence="2">Eukaryotic aspartyl protease family protein</fullName>
    </submittedName>
</protein>
<proteinExistence type="predicted"/>
<dbReference type="GO" id="GO:0006508">
    <property type="term" value="P:proteolysis"/>
    <property type="evidence" value="ECO:0007669"/>
    <property type="project" value="UniProtKB-KW"/>
</dbReference>
<gene>
    <name evidence="2" type="ORF">STAS_29419</name>
</gene>
<dbReference type="SUPFAM" id="SSF50630">
    <property type="entry name" value="Acid proteases"/>
    <property type="match status" value="1"/>
</dbReference>
<accession>A0A5A7R3T9</accession>
<dbReference type="InterPro" id="IPR021109">
    <property type="entry name" value="Peptidase_aspartic_dom_sf"/>
</dbReference>
<dbReference type="AlphaFoldDB" id="A0A5A7R3T9"/>
<keyword evidence="3" id="KW-1185">Reference proteome</keyword>
<comment type="caution">
    <text evidence="2">The sequence shown here is derived from an EMBL/GenBank/DDBJ whole genome shotgun (WGS) entry which is preliminary data.</text>
</comment>
<evidence type="ECO:0000313" key="3">
    <source>
        <dbReference type="Proteomes" id="UP000325081"/>
    </source>
</evidence>
<dbReference type="Proteomes" id="UP000325081">
    <property type="component" value="Unassembled WGS sequence"/>
</dbReference>